<keyword evidence="4" id="KW-0732">Signal</keyword>
<feature type="signal peptide" evidence="4">
    <location>
        <begin position="1"/>
        <end position="25"/>
    </location>
</feature>
<organism evidence="6 7">
    <name type="scientific">Sphingomonas hylomeconis</name>
    <dbReference type="NCBI Taxonomy" id="1395958"/>
    <lineage>
        <taxon>Bacteria</taxon>
        <taxon>Pseudomonadati</taxon>
        <taxon>Pseudomonadota</taxon>
        <taxon>Alphaproteobacteria</taxon>
        <taxon>Sphingomonadales</taxon>
        <taxon>Sphingomonadaceae</taxon>
        <taxon>Sphingomonas</taxon>
    </lineage>
</organism>
<reference evidence="7" key="1">
    <citation type="journal article" date="2019" name="Int. J. Syst. Evol. Microbiol.">
        <title>The Global Catalogue of Microorganisms (GCM) 10K type strain sequencing project: providing services to taxonomists for standard genome sequencing and annotation.</title>
        <authorList>
            <consortium name="The Broad Institute Genomics Platform"/>
            <consortium name="The Broad Institute Genome Sequencing Center for Infectious Disease"/>
            <person name="Wu L."/>
            <person name="Ma J."/>
        </authorList>
    </citation>
    <scope>NUCLEOTIDE SEQUENCE [LARGE SCALE GENOMIC DNA]</scope>
    <source>
        <strain evidence="7">KCTC 42739</strain>
    </source>
</reference>
<dbReference type="EMBL" id="JBHRXP010000007">
    <property type="protein sequence ID" value="MFC3581554.1"/>
    <property type="molecule type" value="Genomic_DNA"/>
</dbReference>
<dbReference type="RefSeq" id="WP_261292594.1">
    <property type="nucleotide sequence ID" value="NZ_JANQBK010000001.1"/>
</dbReference>
<evidence type="ECO:0000256" key="2">
    <source>
        <dbReference type="ARBA" id="ARBA00022737"/>
    </source>
</evidence>
<dbReference type="SUPFAM" id="SSF47473">
    <property type="entry name" value="EF-hand"/>
    <property type="match status" value="1"/>
</dbReference>
<keyword evidence="2" id="KW-0677">Repeat</keyword>
<evidence type="ECO:0000256" key="1">
    <source>
        <dbReference type="ARBA" id="ARBA00022723"/>
    </source>
</evidence>
<dbReference type="InterPro" id="IPR018247">
    <property type="entry name" value="EF_Hand_1_Ca_BS"/>
</dbReference>
<keyword evidence="7" id="KW-1185">Reference proteome</keyword>
<evidence type="ECO:0000256" key="3">
    <source>
        <dbReference type="SAM" id="MobiDB-lite"/>
    </source>
</evidence>
<dbReference type="Pfam" id="PF13202">
    <property type="entry name" value="EF-hand_5"/>
    <property type="match status" value="4"/>
</dbReference>
<dbReference type="PROSITE" id="PS00018">
    <property type="entry name" value="EF_HAND_1"/>
    <property type="match status" value="2"/>
</dbReference>
<keyword evidence="1" id="KW-0479">Metal-binding</keyword>
<evidence type="ECO:0000256" key="4">
    <source>
        <dbReference type="SAM" id="SignalP"/>
    </source>
</evidence>
<dbReference type="PROSITE" id="PS50222">
    <property type="entry name" value="EF_HAND_2"/>
    <property type="match status" value="1"/>
</dbReference>
<name>A0ABV7SZR8_9SPHN</name>
<feature type="compositionally biased region" description="Basic and acidic residues" evidence="3">
    <location>
        <begin position="138"/>
        <end position="171"/>
    </location>
</feature>
<feature type="region of interest" description="Disordered" evidence="3">
    <location>
        <begin position="60"/>
        <end position="81"/>
    </location>
</feature>
<dbReference type="Proteomes" id="UP001595713">
    <property type="component" value="Unassembled WGS sequence"/>
</dbReference>
<sequence>MKKKLLIAAALATSAVGGIAVTASAMLAPRGPMAADTDKDGVVTRSEFFAAAEARFAKRDANSDRKLSGDEIETGRRGEKLLRDDANKDGTITFAEATAAANAHFKAQDADKDGKLTGEEMRPRGPRGRGDMAGMMLRHADANKDGKVSRDEARAEADQRFDRLDANRDGYIDQAEMAAMRGPGRGPGGPGGPGGDMPPPPPPADD</sequence>
<accession>A0ABV7SZR8</accession>
<feature type="compositionally biased region" description="Pro residues" evidence="3">
    <location>
        <begin position="196"/>
        <end position="206"/>
    </location>
</feature>
<gene>
    <name evidence="6" type="ORF">ACFONA_15380</name>
</gene>
<dbReference type="PANTHER" id="PTHR10827">
    <property type="entry name" value="RETICULOCALBIN"/>
    <property type="match status" value="1"/>
</dbReference>
<dbReference type="InterPro" id="IPR002048">
    <property type="entry name" value="EF_hand_dom"/>
</dbReference>
<evidence type="ECO:0000313" key="7">
    <source>
        <dbReference type="Proteomes" id="UP001595713"/>
    </source>
</evidence>
<dbReference type="Gene3D" id="1.10.238.10">
    <property type="entry name" value="EF-hand"/>
    <property type="match status" value="3"/>
</dbReference>
<feature type="chain" id="PRO_5045849586" evidence="4">
    <location>
        <begin position="26"/>
        <end position="206"/>
    </location>
</feature>
<protein>
    <submittedName>
        <fullName evidence="6">EF-hand domain-containing protein</fullName>
    </submittedName>
</protein>
<feature type="compositionally biased region" description="Basic and acidic residues" evidence="3">
    <location>
        <begin position="106"/>
        <end position="123"/>
    </location>
</feature>
<proteinExistence type="predicted"/>
<feature type="region of interest" description="Disordered" evidence="3">
    <location>
        <begin position="104"/>
        <end position="206"/>
    </location>
</feature>
<comment type="caution">
    <text evidence="6">The sequence shown here is derived from an EMBL/GenBank/DDBJ whole genome shotgun (WGS) entry which is preliminary data.</text>
</comment>
<evidence type="ECO:0000313" key="6">
    <source>
        <dbReference type="EMBL" id="MFC3581554.1"/>
    </source>
</evidence>
<dbReference type="PANTHER" id="PTHR10827:SF98">
    <property type="entry name" value="45 KDA CALCIUM-BINDING PROTEIN"/>
    <property type="match status" value="1"/>
</dbReference>
<feature type="compositionally biased region" description="Gly residues" evidence="3">
    <location>
        <begin position="183"/>
        <end position="195"/>
    </location>
</feature>
<dbReference type="InterPro" id="IPR011992">
    <property type="entry name" value="EF-hand-dom_pair"/>
</dbReference>
<evidence type="ECO:0000259" key="5">
    <source>
        <dbReference type="PROSITE" id="PS50222"/>
    </source>
</evidence>
<feature type="domain" description="EF-hand" evidence="5">
    <location>
        <begin position="152"/>
        <end position="187"/>
    </location>
</feature>